<evidence type="ECO:0000256" key="5">
    <source>
        <dbReference type="ARBA" id="ARBA00022741"/>
    </source>
</evidence>
<dbReference type="SUPFAM" id="SSF52374">
    <property type="entry name" value="Nucleotidylyl transferase"/>
    <property type="match status" value="1"/>
</dbReference>
<dbReference type="Gene3D" id="3.40.50.620">
    <property type="entry name" value="HUPs"/>
    <property type="match status" value="1"/>
</dbReference>
<organism evidence="11 12">
    <name type="scientific">Reticulibacter mediterranei</name>
    <dbReference type="NCBI Taxonomy" id="2778369"/>
    <lineage>
        <taxon>Bacteria</taxon>
        <taxon>Bacillati</taxon>
        <taxon>Chloroflexota</taxon>
        <taxon>Ktedonobacteria</taxon>
        <taxon>Ktedonobacterales</taxon>
        <taxon>Reticulibacteraceae</taxon>
        <taxon>Reticulibacter</taxon>
    </lineage>
</organism>
<dbReference type="PANTHER" id="PTHR37940:SF1">
    <property type="entry name" value="LYSINE--TRNA LIGASE"/>
    <property type="match status" value="1"/>
</dbReference>
<comment type="similarity">
    <text evidence="2 10">Belongs to the class-I aminoacyl-tRNA synthetase family.</text>
</comment>
<evidence type="ECO:0000313" key="11">
    <source>
        <dbReference type="EMBL" id="GHO91764.1"/>
    </source>
</evidence>
<dbReference type="AlphaFoldDB" id="A0A8J3MY85"/>
<dbReference type="InterPro" id="IPR014729">
    <property type="entry name" value="Rossmann-like_a/b/a_fold"/>
</dbReference>
<feature type="short sequence motif" description="'HIGH' region" evidence="10">
    <location>
        <begin position="38"/>
        <end position="46"/>
    </location>
</feature>
<proteinExistence type="inferred from homology"/>
<gene>
    <name evidence="11" type="primary">lysS_1</name>
    <name evidence="10" type="synonym">lysS</name>
    <name evidence="11" type="ORF">KSF_018120</name>
</gene>
<evidence type="ECO:0000256" key="6">
    <source>
        <dbReference type="ARBA" id="ARBA00022840"/>
    </source>
</evidence>
<dbReference type="InterPro" id="IPR042078">
    <property type="entry name" value="Lys-tRNA-ligase_SC_fold"/>
</dbReference>
<comment type="caution">
    <text evidence="10">Lacks conserved residue(s) required for the propagation of feature annotation.</text>
</comment>
<dbReference type="Pfam" id="PF01921">
    <property type="entry name" value="tRNA-synt_1f"/>
    <property type="match status" value="1"/>
</dbReference>
<comment type="subcellular location">
    <subcellularLocation>
        <location evidence="1 10">Cytoplasm</location>
    </subcellularLocation>
</comment>
<keyword evidence="12" id="KW-1185">Reference proteome</keyword>
<dbReference type="HAMAP" id="MF_00177">
    <property type="entry name" value="Lys_tRNA_synth_class1"/>
    <property type="match status" value="1"/>
</dbReference>
<evidence type="ECO:0000256" key="4">
    <source>
        <dbReference type="ARBA" id="ARBA00022598"/>
    </source>
</evidence>
<evidence type="ECO:0000256" key="10">
    <source>
        <dbReference type="HAMAP-Rule" id="MF_00177"/>
    </source>
</evidence>
<evidence type="ECO:0000313" key="12">
    <source>
        <dbReference type="Proteomes" id="UP000597444"/>
    </source>
</evidence>
<evidence type="ECO:0000256" key="8">
    <source>
        <dbReference type="ARBA" id="ARBA00023146"/>
    </source>
</evidence>
<reference evidence="11" key="1">
    <citation type="submission" date="2020-10" db="EMBL/GenBank/DDBJ databases">
        <title>Taxonomic study of unclassified bacteria belonging to the class Ktedonobacteria.</title>
        <authorList>
            <person name="Yabe S."/>
            <person name="Wang C.M."/>
            <person name="Zheng Y."/>
            <person name="Sakai Y."/>
            <person name="Cavaletti L."/>
            <person name="Monciardini P."/>
            <person name="Donadio S."/>
        </authorList>
    </citation>
    <scope>NUCLEOTIDE SEQUENCE</scope>
    <source>
        <strain evidence="11">ID150040</strain>
    </source>
</reference>
<feature type="short sequence motif" description="'KMSKS' region" evidence="10">
    <location>
        <begin position="295"/>
        <end position="299"/>
    </location>
</feature>
<dbReference type="GO" id="GO:0005737">
    <property type="term" value="C:cytoplasm"/>
    <property type="evidence" value="ECO:0007669"/>
    <property type="project" value="UniProtKB-SubCell"/>
</dbReference>
<dbReference type="GO" id="GO:0000049">
    <property type="term" value="F:tRNA binding"/>
    <property type="evidence" value="ECO:0007669"/>
    <property type="project" value="InterPro"/>
</dbReference>
<name>A0A8J3MY85_9CHLR</name>
<dbReference type="Gene3D" id="1.10.10.770">
    <property type="match status" value="1"/>
</dbReference>
<dbReference type="GO" id="GO:0006430">
    <property type="term" value="P:lysyl-tRNA aminoacylation"/>
    <property type="evidence" value="ECO:0007669"/>
    <property type="project" value="UniProtKB-UniRule"/>
</dbReference>
<dbReference type="InterPro" id="IPR020751">
    <property type="entry name" value="aa-tRNA-synth_I_codon-bd_sub2"/>
</dbReference>
<dbReference type="PROSITE" id="PS00178">
    <property type="entry name" value="AA_TRNA_LIGASE_I"/>
    <property type="match status" value="1"/>
</dbReference>
<comment type="caution">
    <text evidence="11">The sequence shown here is derived from an EMBL/GenBank/DDBJ whole genome shotgun (WGS) entry which is preliminary data.</text>
</comment>
<evidence type="ECO:0000256" key="3">
    <source>
        <dbReference type="ARBA" id="ARBA00022490"/>
    </source>
</evidence>
<dbReference type="InterPro" id="IPR001412">
    <property type="entry name" value="aa-tRNA-synth_I_CS"/>
</dbReference>
<accession>A0A8J3MY85</accession>
<protein>
    <recommendedName>
        <fullName evidence="10">Lysine--tRNA ligase</fullName>
        <ecNumber evidence="10">6.1.1.6</ecNumber>
    </recommendedName>
    <alternativeName>
        <fullName evidence="10">Lysyl-tRNA synthetase</fullName>
        <shortName evidence="10">LysRS</shortName>
    </alternativeName>
</protein>
<evidence type="ECO:0000256" key="2">
    <source>
        <dbReference type="ARBA" id="ARBA00005594"/>
    </source>
</evidence>
<dbReference type="InterPro" id="IPR008925">
    <property type="entry name" value="aa_tRNA-synth_I_cd-bd_sf"/>
</dbReference>
<dbReference type="GO" id="GO:0004824">
    <property type="term" value="F:lysine-tRNA ligase activity"/>
    <property type="evidence" value="ECO:0007669"/>
    <property type="project" value="UniProtKB-UniRule"/>
</dbReference>
<evidence type="ECO:0000256" key="9">
    <source>
        <dbReference type="ARBA" id="ARBA00048573"/>
    </source>
</evidence>
<dbReference type="Gene3D" id="6.10.20.10">
    <property type="entry name" value="Lysine tRNA ligase, stem contact fold domain"/>
    <property type="match status" value="1"/>
</dbReference>
<dbReference type="InterPro" id="IPR002904">
    <property type="entry name" value="Lys-tRNA-ligase"/>
</dbReference>
<dbReference type="NCBIfam" id="TIGR00467">
    <property type="entry name" value="lysS_arch"/>
    <property type="match status" value="1"/>
</dbReference>
<evidence type="ECO:0000256" key="1">
    <source>
        <dbReference type="ARBA" id="ARBA00004496"/>
    </source>
</evidence>
<keyword evidence="5 10" id="KW-0547">Nucleotide-binding</keyword>
<dbReference type="Proteomes" id="UP000597444">
    <property type="component" value="Unassembled WGS sequence"/>
</dbReference>
<keyword evidence="8 10" id="KW-0030">Aminoacyl-tRNA synthetase</keyword>
<comment type="catalytic activity">
    <reaction evidence="9 10">
        <text>tRNA(Lys) + L-lysine + ATP = L-lysyl-tRNA(Lys) + AMP + diphosphate</text>
        <dbReference type="Rhea" id="RHEA:20792"/>
        <dbReference type="Rhea" id="RHEA-COMP:9696"/>
        <dbReference type="Rhea" id="RHEA-COMP:9697"/>
        <dbReference type="ChEBI" id="CHEBI:30616"/>
        <dbReference type="ChEBI" id="CHEBI:32551"/>
        <dbReference type="ChEBI" id="CHEBI:33019"/>
        <dbReference type="ChEBI" id="CHEBI:78442"/>
        <dbReference type="ChEBI" id="CHEBI:78529"/>
        <dbReference type="ChEBI" id="CHEBI:456215"/>
        <dbReference type="EC" id="6.1.1.6"/>
    </reaction>
</comment>
<dbReference type="Gene3D" id="1.10.10.350">
    <property type="match status" value="1"/>
</dbReference>
<keyword evidence="6 10" id="KW-0067">ATP-binding</keyword>
<dbReference type="GO" id="GO:0005524">
    <property type="term" value="F:ATP binding"/>
    <property type="evidence" value="ECO:0007669"/>
    <property type="project" value="UniProtKB-UniRule"/>
</dbReference>
<dbReference type="SUPFAM" id="SSF48163">
    <property type="entry name" value="An anticodon-binding domain of class I aminoacyl-tRNA synthetases"/>
    <property type="match status" value="1"/>
</dbReference>
<keyword evidence="3 10" id="KW-0963">Cytoplasm</keyword>
<dbReference type="EMBL" id="BNJK01000001">
    <property type="protein sequence ID" value="GHO91764.1"/>
    <property type="molecule type" value="Genomic_DNA"/>
</dbReference>
<dbReference type="EC" id="6.1.1.6" evidence="10"/>
<keyword evidence="7 10" id="KW-0648">Protein biosynthesis</keyword>
<dbReference type="PANTHER" id="PTHR37940">
    <property type="entry name" value="LYSINE--TRNA LIGASE"/>
    <property type="match status" value="1"/>
</dbReference>
<keyword evidence="4 10" id="KW-0436">Ligase</keyword>
<sequence>MNAMKGDWITRISDQIEQRVRRTKGEQAHIICESGISPSGPIHLGNLREIMTVHLVVEELKARGWNAEHVHIWDDFDRLRKVPAGVDPSFATHIGQPLSDIPDPFGEYDSYALRYMTQFTRGLEALQVYPRYVRQSQAYREGRYTGKVKQALVHRGEIFDILAEYQTAIQETAEERLARRAAYYPYRVYCERCHKDDTQITSYNEETAFISYTCQSCQYSGGFSLDEKMEGKLVWKVDWPMRWNFYQVDFEPAGEDHSAPGSSFTVGLRILREIYQSPPIQYATYAFVGMDGRTKISSSVGTTATLASALNIIEPAILRWLYIRRANNQAFNIDFGQGLLRLYDEWDTLFKQINTGKANEQNKKMYERATRTSHGEVAHTLKPVPFSLLTSLVDVTHGNIKQVTRIVAQSLKEPVEFVEPAELEPRLTCALDWVNNYLPDDERTAIQASFDAGAYERLSESQRKELQMLVEKLDNYWTLAGLTELMYNIPKLARGLSVDTPPDDELKQAQRAFFVAVYTLICGSDTGPRIPTLLLSLGKEKVRSLLSPEVGAVSA</sequence>
<evidence type="ECO:0000256" key="7">
    <source>
        <dbReference type="ARBA" id="ARBA00022917"/>
    </source>
</evidence>